<evidence type="ECO:0000313" key="2">
    <source>
        <dbReference type="Proteomes" id="UP000002287"/>
    </source>
</evidence>
<evidence type="ECO:0000313" key="1">
    <source>
        <dbReference type="EMBL" id="ABO56494.1"/>
    </source>
</evidence>
<sequence length="95" mass="10180">MDALMQVRGLPAMTAYMRFGLMGCPCSTSEAFIQSMQNVVCRGGGQRIGTGIPVLTDDRGQSPACGCRLDQILFRYEAPALADAANGALRRDAEH</sequence>
<accession>A4JJP1</accession>
<dbReference type="EMBL" id="CP000615">
    <property type="protein sequence ID" value="ABO56494.1"/>
    <property type="molecule type" value="Genomic_DNA"/>
</dbReference>
<dbReference type="AlphaFoldDB" id="A4JJP1"/>
<reference evidence="2" key="1">
    <citation type="submission" date="2007-03" db="EMBL/GenBank/DDBJ databases">
        <title>Complete sequence of chromosome 2 of Burkholderia vietnamiensis G4.</title>
        <authorList>
            <consortium name="US DOE Joint Genome Institute"/>
            <person name="Copeland A."/>
            <person name="Lucas S."/>
            <person name="Lapidus A."/>
            <person name="Barry K."/>
            <person name="Detter J.C."/>
            <person name="Glavina del Rio T."/>
            <person name="Hammon N."/>
            <person name="Israni S."/>
            <person name="Dalin E."/>
            <person name="Tice H."/>
            <person name="Pitluck S."/>
            <person name="Chain P."/>
            <person name="Malfatti S."/>
            <person name="Shin M."/>
            <person name="Vergez L."/>
            <person name="Schmutz J."/>
            <person name="Larimer F."/>
            <person name="Land M."/>
            <person name="Hauser L."/>
            <person name="Kyrpides N."/>
            <person name="Tiedje J."/>
            <person name="Richardson P."/>
        </authorList>
    </citation>
    <scope>NUCLEOTIDE SEQUENCE [LARGE SCALE GENOMIC DNA]</scope>
    <source>
        <strain evidence="2">G4 / LMG 22486</strain>
    </source>
</reference>
<dbReference type="Proteomes" id="UP000002287">
    <property type="component" value="Chromosome 2"/>
</dbReference>
<gene>
    <name evidence="1" type="ordered locus">Bcep1808_3506</name>
</gene>
<organism evidence="1 2">
    <name type="scientific">Burkholderia vietnamiensis (strain G4 / LMG 22486)</name>
    <name type="common">Burkholderia cepacia (strain R1808)</name>
    <dbReference type="NCBI Taxonomy" id="269482"/>
    <lineage>
        <taxon>Bacteria</taxon>
        <taxon>Pseudomonadati</taxon>
        <taxon>Pseudomonadota</taxon>
        <taxon>Betaproteobacteria</taxon>
        <taxon>Burkholderiales</taxon>
        <taxon>Burkholderiaceae</taxon>
        <taxon>Burkholderia</taxon>
        <taxon>Burkholderia cepacia complex</taxon>
    </lineage>
</organism>
<name>A4JJP1_BURVG</name>
<protein>
    <submittedName>
        <fullName evidence="1">Uncharacterized protein</fullName>
    </submittedName>
</protein>
<dbReference type="HOGENOM" id="CLU_2367513_0_0_4"/>
<proteinExistence type="predicted"/>
<dbReference type="KEGG" id="bvi:Bcep1808_3506"/>